<dbReference type="Gene3D" id="2.130.10.30">
    <property type="entry name" value="Regulator of chromosome condensation 1/beta-lactamase-inhibitor protein II"/>
    <property type="match status" value="2"/>
</dbReference>
<evidence type="ECO:0000313" key="2">
    <source>
        <dbReference type="EMBL" id="KAA0183797.1"/>
    </source>
</evidence>
<comment type="caution">
    <text evidence="2">The sequence shown here is derived from an EMBL/GenBank/DDBJ whole genome shotgun (WGS) entry which is preliminary data.</text>
</comment>
<dbReference type="InterPro" id="IPR000408">
    <property type="entry name" value="Reg_chr_condens"/>
</dbReference>
<dbReference type="SUPFAM" id="SSF50985">
    <property type="entry name" value="RCC1/BLIP-II"/>
    <property type="match status" value="1"/>
</dbReference>
<dbReference type="Proteomes" id="UP000728185">
    <property type="component" value="Unassembled WGS sequence"/>
</dbReference>
<gene>
    <name evidence="2" type="ORF">FBUS_11856</name>
</gene>
<sequence length="356" mass="37346">MSCVEGKLDTGEPIYAVPAPTLIPLPLCQTETSDLKPTHIACGRAHSIIGLCSSTSSAAPIVFSMGNNVFGQCGREIVENEQFNPETSVVSRIVLPEEIKGLKQLCCGQDHSLLLSTDGVVYSAGLGSDGQTGLGHLGVVDRFTAVRGAIQDLFVEQIASRGDTVLALTRCGRLFAWGNNEYGQIWTVNDNLQVSEPVELPLDQCAAPPEAGDHCGRVSIKRPSSIACAGSMCSLIDEEGYVFVWGFGCLGLGPKVNHAPVPTLVPPGLFDNALPGSLHRLVSVTSGLHHFVVCDADGLLWAWGAPRGGLHCLGLGSGIAASTERQTYPLPLSIPAAVVDVACGVDHTILLAKSMA</sequence>
<organism evidence="2 3">
    <name type="scientific">Fasciolopsis buskii</name>
    <dbReference type="NCBI Taxonomy" id="27845"/>
    <lineage>
        <taxon>Eukaryota</taxon>
        <taxon>Metazoa</taxon>
        <taxon>Spiralia</taxon>
        <taxon>Lophotrochozoa</taxon>
        <taxon>Platyhelminthes</taxon>
        <taxon>Trematoda</taxon>
        <taxon>Digenea</taxon>
        <taxon>Plagiorchiida</taxon>
        <taxon>Echinostomata</taxon>
        <taxon>Echinostomatoidea</taxon>
        <taxon>Fasciolidae</taxon>
        <taxon>Fasciolopsis</taxon>
    </lineage>
</organism>
<evidence type="ECO:0000256" key="1">
    <source>
        <dbReference type="PROSITE-ProRule" id="PRU00235"/>
    </source>
</evidence>
<evidence type="ECO:0000313" key="3">
    <source>
        <dbReference type="Proteomes" id="UP000728185"/>
    </source>
</evidence>
<feature type="repeat" description="RCC1" evidence="1">
    <location>
        <begin position="298"/>
        <end position="354"/>
    </location>
</feature>
<dbReference type="InterPro" id="IPR053035">
    <property type="entry name" value="Mitochondrial_GEF_domain"/>
</dbReference>
<dbReference type="PANTHER" id="PTHR46337">
    <property type="entry name" value="RCC1-LIKE G EXCHANGING FACTOR-LIKE PROTEIN"/>
    <property type="match status" value="1"/>
</dbReference>
<dbReference type="EMBL" id="LUCM01011563">
    <property type="protein sequence ID" value="KAA0183797.1"/>
    <property type="molecule type" value="Genomic_DNA"/>
</dbReference>
<dbReference type="PRINTS" id="PR00633">
    <property type="entry name" value="RCCNDNSATION"/>
</dbReference>
<dbReference type="PROSITE" id="PS50012">
    <property type="entry name" value="RCC1_3"/>
    <property type="match status" value="4"/>
</dbReference>
<feature type="repeat" description="RCC1" evidence="1">
    <location>
        <begin position="240"/>
        <end position="297"/>
    </location>
</feature>
<name>A0A8E0VEJ0_9TREM</name>
<dbReference type="GO" id="GO:0019843">
    <property type="term" value="F:rRNA binding"/>
    <property type="evidence" value="ECO:0007669"/>
    <property type="project" value="TreeGrafter"/>
</dbReference>
<dbReference type="InterPro" id="IPR009091">
    <property type="entry name" value="RCC1/BLIP-II"/>
</dbReference>
<feature type="repeat" description="RCC1" evidence="1">
    <location>
        <begin position="172"/>
        <end position="239"/>
    </location>
</feature>
<dbReference type="AlphaFoldDB" id="A0A8E0VEJ0"/>
<accession>A0A8E0VEJ0</accession>
<reference evidence="2" key="1">
    <citation type="submission" date="2019-05" db="EMBL/GenBank/DDBJ databases">
        <title>Annotation for the trematode Fasciolopsis buski.</title>
        <authorList>
            <person name="Choi Y.-J."/>
        </authorList>
    </citation>
    <scope>NUCLEOTIDE SEQUENCE</scope>
    <source>
        <strain evidence="2">HT</strain>
        <tissue evidence="2">Whole worm</tissue>
    </source>
</reference>
<dbReference type="Pfam" id="PF00415">
    <property type="entry name" value="RCC1"/>
    <property type="match status" value="1"/>
</dbReference>
<dbReference type="Pfam" id="PF13540">
    <property type="entry name" value="RCC1_2"/>
    <property type="match status" value="2"/>
</dbReference>
<dbReference type="OrthoDB" id="70707at2759"/>
<dbReference type="GO" id="GO:0070131">
    <property type="term" value="P:positive regulation of mitochondrial translation"/>
    <property type="evidence" value="ECO:0007669"/>
    <property type="project" value="TreeGrafter"/>
</dbReference>
<protein>
    <submittedName>
        <fullName evidence="2">Williams Beuren syndrome chromosomal region 16</fullName>
    </submittedName>
</protein>
<proteinExistence type="predicted"/>
<dbReference type="GO" id="GO:0005085">
    <property type="term" value="F:guanyl-nucleotide exchange factor activity"/>
    <property type="evidence" value="ECO:0007669"/>
    <property type="project" value="TreeGrafter"/>
</dbReference>
<dbReference type="PROSITE" id="PS00626">
    <property type="entry name" value="RCC1_2"/>
    <property type="match status" value="2"/>
</dbReference>
<keyword evidence="3" id="KW-1185">Reference proteome</keyword>
<feature type="repeat" description="RCC1" evidence="1">
    <location>
        <begin position="60"/>
        <end position="118"/>
    </location>
</feature>
<dbReference type="PANTHER" id="PTHR46337:SF1">
    <property type="entry name" value="RCC1-LIKE G EXCHANGING FACTOR-LIKE PROTEIN"/>
    <property type="match status" value="1"/>
</dbReference>
<dbReference type="GO" id="GO:0005743">
    <property type="term" value="C:mitochondrial inner membrane"/>
    <property type="evidence" value="ECO:0007669"/>
    <property type="project" value="TreeGrafter"/>
</dbReference>